<accession>A0ABD3FGK5</accession>
<evidence type="ECO:0000256" key="3">
    <source>
        <dbReference type="SAM" id="MobiDB-lite"/>
    </source>
</evidence>
<reference evidence="4 5" key="1">
    <citation type="submission" date="2024-09" db="EMBL/GenBank/DDBJ databases">
        <title>Genome sequencing and assembly of Phytophthora oleae, isolate VK10A, causative agent of rot of olive drupes.</title>
        <authorList>
            <person name="Conti Taguali S."/>
            <person name="Riolo M."/>
            <person name="La Spada F."/>
            <person name="Cacciola S.O."/>
            <person name="Dionisio G."/>
        </authorList>
    </citation>
    <scope>NUCLEOTIDE SEQUENCE [LARGE SCALE GENOMIC DNA]</scope>
    <source>
        <strain evidence="4 5">VK10A</strain>
    </source>
</reference>
<evidence type="ECO:0000256" key="2">
    <source>
        <dbReference type="ARBA" id="ARBA00022737"/>
    </source>
</evidence>
<evidence type="ECO:0000313" key="5">
    <source>
        <dbReference type="Proteomes" id="UP001632037"/>
    </source>
</evidence>
<dbReference type="Pfam" id="PF13415">
    <property type="entry name" value="Beta-prop_FBX42"/>
    <property type="match status" value="1"/>
</dbReference>
<proteinExistence type="predicted"/>
<protein>
    <submittedName>
        <fullName evidence="4">Uncharacterized protein</fullName>
    </submittedName>
</protein>
<dbReference type="EMBL" id="JBIMZQ010000019">
    <property type="protein sequence ID" value="KAL3665893.1"/>
    <property type="molecule type" value="Genomic_DNA"/>
</dbReference>
<evidence type="ECO:0000256" key="1">
    <source>
        <dbReference type="ARBA" id="ARBA00022441"/>
    </source>
</evidence>
<feature type="compositionally biased region" description="Basic residues" evidence="3">
    <location>
        <begin position="145"/>
        <end position="156"/>
    </location>
</feature>
<feature type="compositionally biased region" description="Basic residues" evidence="3">
    <location>
        <begin position="108"/>
        <end position="117"/>
    </location>
</feature>
<comment type="caution">
    <text evidence="4">The sequence shown here is derived from an EMBL/GenBank/DDBJ whole genome shotgun (WGS) entry which is preliminary data.</text>
</comment>
<name>A0ABD3FGK5_9STRA</name>
<dbReference type="PANTHER" id="PTHR46093">
    <property type="entry name" value="ACYL-COA-BINDING DOMAIN-CONTAINING PROTEIN 5"/>
    <property type="match status" value="1"/>
</dbReference>
<evidence type="ECO:0000313" key="4">
    <source>
        <dbReference type="EMBL" id="KAL3665893.1"/>
    </source>
</evidence>
<feature type="region of interest" description="Disordered" evidence="3">
    <location>
        <begin position="95"/>
        <end position="207"/>
    </location>
</feature>
<dbReference type="InterPro" id="IPR015915">
    <property type="entry name" value="Kelch-typ_b-propeller"/>
</dbReference>
<keyword evidence="1" id="KW-0880">Kelch repeat</keyword>
<sequence length="570" mass="62132">MPLLSYEGVEVDLPADLAGIRFEFTAGSLTIRCRNFTGDVVLSKRNDDSSSKTPSPTKKRTIDLSASDNDEEEVDAKRQRPNFLNEAEQTLLLAQLNGHDSSNNSQKSKSKGKKTKKQQGNDDVAVKDATEQANDSADSATTGKTGKKTPSKKSKKNASSAKVDAFFSPESKQSTSSKPTPDSTKKRSKTLKASPSKSIKEMMFGPPKPKPAAAVKWEMVEALGNAPLERWGTTATKISEERVVLYGGTDDDERTLGDLHVFDMNTHHWTTPLNCETITRTWHDAVYLSSKNLVLVFGGERNLNAEGELDLLSDIMVLDTECFLWYPPAVQGSPPSARSGHTCTAVGNEIVVFGGSRGRNRQSSVHILNSDDWNWKAVKVEGKPPSARTYHSAVAVGEDKVVYFGGNDSSKSFNDIHVLQKTEKKEGEVVWSWFCPSVVGLPPQARTGHSATVLNDGNIFIFGGWDPQRDDANAPTSVFNDAFLLDTKAWEWQAATYSDEGQADTSFRGRVGHGAVLDSNGRVHLFGGQSGSEQRLKDVCTLTISQVQDEKTKASRDVSAAPSILEANEV</sequence>
<dbReference type="AlphaFoldDB" id="A0ABD3FGK5"/>
<feature type="region of interest" description="Disordered" evidence="3">
    <location>
        <begin position="42"/>
        <end position="82"/>
    </location>
</feature>
<dbReference type="SUPFAM" id="SSF117281">
    <property type="entry name" value="Kelch motif"/>
    <property type="match status" value="2"/>
</dbReference>
<gene>
    <name evidence="4" type="ORF">V7S43_009313</name>
</gene>
<keyword evidence="5" id="KW-1185">Reference proteome</keyword>
<dbReference type="Proteomes" id="UP001632037">
    <property type="component" value="Unassembled WGS sequence"/>
</dbReference>
<dbReference type="Gene3D" id="2.120.10.80">
    <property type="entry name" value="Kelch-type beta propeller"/>
    <property type="match status" value="2"/>
</dbReference>
<dbReference type="PANTHER" id="PTHR46093:SF3">
    <property type="entry name" value="ACYL-COA-BINDING DOMAIN-CONTAINING PROTEIN 4"/>
    <property type="match status" value="1"/>
</dbReference>
<keyword evidence="2" id="KW-0677">Repeat</keyword>
<feature type="compositionally biased region" description="Low complexity" evidence="3">
    <location>
        <begin position="157"/>
        <end position="182"/>
    </location>
</feature>
<organism evidence="4 5">
    <name type="scientific">Phytophthora oleae</name>
    <dbReference type="NCBI Taxonomy" id="2107226"/>
    <lineage>
        <taxon>Eukaryota</taxon>
        <taxon>Sar</taxon>
        <taxon>Stramenopiles</taxon>
        <taxon>Oomycota</taxon>
        <taxon>Peronosporomycetes</taxon>
        <taxon>Peronosporales</taxon>
        <taxon>Peronosporaceae</taxon>
        <taxon>Phytophthora</taxon>
    </lineage>
</organism>